<evidence type="ECO:0000256" key="4">
    <source>
        <dbReference type="SAM" id="MobiDB-lite"/>
    </source>
</evidence>
<keyword evidence="2" id="KW-0238">DNA-binding</keyword>
<feature type="compositionally biased region" description="Basic and acidic residues" evidence="4">
    <location>
        <begin position="175"/>
        <end position="184"/>
    </location>
</feature>
<keyword evidence="7" id="KW-1185">Reference proteome</keyword>
<accession>A0ABP8WMS5</accession>
<evidence type="ECO:0000256" key="2">
    <source>
        <dbReference type="ARBA" id="ARBA00023125"/>
    </source>
</evidence>
<dbReference type="RefSeq" id="WP_345310573.1">
    <property type="nucleotide sequence ID" value="NZ_BAABLN010000008.1"/>
</dbReference>
<evidence type="ECO:0000256" key="1">
    <source>
        <dbReference type="ARBA" id="ARBA00023015"/>
    </source>
</evidence>
<keyword evidence="3" id="KW-0804">Transcription</keyword>
<gene>
    <name evidence="6" type="ORF">GCM10025781_07120</name>
</gene>
<dbReference type="PANTHER" id="PTHR33164">
    <property type="entry name" value="TRANSCRIPTIONAL REGULATOR, MARR FAMILY"/>
    <property type="match status" value="1"/>
</dbReference>
<dbReference type="InterPro" id="IPR039422">
    <property type="entry name" value="MarR/SlyA-like"/>
</dbReference>
<evidence type="ECO:0000313" key="7">
    <source>
        <dbReference type="Proteomes" id="UP001501446"/>
    </source>
</evidence>
<dbReference type="InterPro" id="IPR023187">
    <property type="entry name" value="Tscrpt_reg_MarR-type_CS"/>
</dbReference>
<dbReference type="Pfam" id="PF12802">
    <property type="entry name" value="MarR_2"/>
    <property type="match status" value="1"/>
</dbReference>
<keyword evidence="1" id="KW-0805">Transcription regulation</keyword>
<dbReference type="Gene3D" id="1.10.10.10">
    <property type="entry name" value="Winged helix-like DNA-binding domain superfamily/Winged helix DNA-binding domain"/>
    <property type="match status" value="1"/>
</dbReference>
<dbReference type="InterPro" id="IPR036390">
    <property type="entry name" value="WH_DNA-bd_sf"/>
</dbReference>
<comment type="caution">
    <text evidence="6">The sequence shown here is derived from an EMBL/GenBank/DDBJ whole genome shotgun (WGS) entry which is preliminary data.</text>
</comment>
<dbReference type="InterPro" id="IPR000835">
    <property type="entry name" value="HTH_MarR-typ"/>
</dbReference>
<reference evidence="7" key="1">
    <citation type="journal article" date="2019" name="Int. J. Syst. Evol. Microbiol.">
        <title>The Global Catalogue of Microorganisms (GCM) 10K type strain sequencing project: providing services to taxonomists for standard genome sequencing and annotation.</title>
        <authorList>
            <consortium name="The Broad Institute Genomics Platform"/>
            <consortium name="The Broad Institute Genome Sequencing Center for Infectious Disease"/>
            <person name="Wu L."/>
            <person name="Ma J."/>
        </authorList>
    </citation>
    <scope>NUCLEOTIDE SEQUENCE [LARGE SCALE GENOMIC DNA]</scope>
    <source>
        <strain evidence="7">JCM 18958</strain>
    </source>
</reference>
<dbReference type="PROSITE" id="PS01117">
    <property type="entry name" value="HTH_MARR_1"/>
    <property type="match status" value="1"/>
</dbReference>
<dbReference type="PRINTS" id="PR00598">
    <property type="entry name" value="HTHMARR"/>
</dbReference>
<feature type="region of interest" description="Disordered" evidence="4">
    <location>
        <begin position="156"/>
        <end position="184"/>
    </location>
</feature>
<evidence type="ECO:0000256" key="3">
    <source>
        <dbReference type="ARBA" id="ARBA00023163"/>
    </source>
</evidence>
<feature type="domain" description="HTH marR-type" evidence="5">
    <location>
        <begin position="8"/>
        <end position="140"/>
    </location>
</feature>
<dbReference type="EMBL" id="BAABLN010000008">
    <property type="protein sequence ID" value="GAA4692463.1"/>
    <property type="molecule type" value="Genomic_DNA"/>
</dbReference>
<name>A0ABP8WMS5_9MICC</name>
<dbReference type="PROSITE" id="PS50995">
    <property type="entry name" value="HTH_MARR_2"/>
    <property type="match status" value="1"/>
</dbReference>
<sequence length="184" mass="20487">MSVSQETASALVQELFELQRVMRRVLKASITERELSVVQMSLLSHLASVPARRAKDIGAESGLGASVMSRQLSHLEKLGFIERTPDPEDGRAQLVQITERGRTAVADHLESDTRGLIERLGALSEDDAARTRQDLNRLTETFLTSLGLERMTTHIPRVDPQRPRNATTQTTTTETARRLEDSVQ</sequence>
<organism evidence="6 7">
    <name type="scientific">Kocuria gwangalliensis</name>
    <dbReference type="NCBI Taxonomy" id="501592"/>
    <lineage>
        <taxon>Bacteria</taxon>
        <taxon>Bacillati</taxon>
        <taxon>Actinomycetota</taxon>
        <taxon>Actinomycetes</taxon>
        <taxon>Micrococcales</taxon>
        <taxon>Micrococcaceae</taxon>
        <taxon>Kocuria</taxon>
    </lineage>
</organism>
<dbReference type="SUPFAM" id="SSF46785">
    <property type="entry name" value="Winged helix' DNA-binding domain"/>
    <property type="match status" value="1"/>
</dbReference>
<proteinExistence type="predicted"/>
<dbReference type="PANTHER" id="PTHR33164:SF57">
    <property type="entry name" value="MARR-FAMILY TRANSCRIPTIONAL REGULATOR"/>
    <property type="match status" value="1"/>
</dbReference>
<dbReference type="Proteomes" id="UP001501446">
    <property type="component" value="Unassembled WGS sequence"/>
</dbReference>
<protein>
    <recommendedName>
        <fullName evidence="5">HTH marR-type domain-containing protein</fullName>
    </recommendedName>
</protein>
<evidence type="ECO:0000313" key="6">
    <source>
        <dbReference type="EMBL" id="GAA4692463.1"/>
    </source>
</evidence>
<evidence type="ECO:0000259" key="5">
    <source>
        <dbReference type="PROSITE" id="PS50995"/>
    </source>
</evidence>
<dbReference type="SMART" id="SM00347">
    <property type="entry name" value="HTH_MARR"/>
    <property type="match status" value="1"/>
</dbReference>
<dbReference type="InterPro" id="IPR036388">
    <property type="entry name" value="WH-like_DNA-bd_sf"/>
</dbReference>